<keyword evidence="2" id="KW-0813">Transport</keyword>
<dbReference type="AlphaFoldDB" id="A0A8H6QU57"/>
<proteinExistence type="predicted"/>
<evidence type="ECO:0000256" key="7">
    <source>
        <dbReference type="SAM" id="Phobius"/>
    </source>
</evidence>
<feature type="transmembrane region" description="Helical" evidence="7">
    <location>
        <begin position="347"/>
        <end position="368"/>
    </location>
</feature>
<dbReference type="CDD" id="cd17323">
    <property type="entry name" value="MFS_Tpo1_MDR_like"/>
    <property type="match status" value="1"/>
</dbReference>
<evidence type="ECO:0000313" key="9">
    <source>
        <dbReference type="EMBL" id="KAF7180226.1"/>
    </source>
</evidence>
<evidence type="ECO:0000256" key="4">
    <source>
        <dbReference type="ARBA" id="ARBA00022989"/>
    </source>
</evidence>
<feature type="compositionally biased region" description="Basic and acidic residues" evidence="6">
    <location>
        <begin position="316"/>
        <end position="326"/>
    </location>
</feature>
<evidence type="ECO:0000256" key="6">
    <source>
        <dbReference type="SAM" id="MobiDB-lite"/>
    </source>
</evidence>
<feature type="transmembrane region" description="Helical" evidence="7">
    <location>
        <begin position="173"/>
        <end position="191"/>
    </location>
</feature>
<accession>A0A8H6QU57</accession>
<organism evidence="9 10">
    <name type="scientific">Aspergillus felis</name>
    <dbReference type="NCBI Taxonomy" id="1287682"/>
    <lineage>
        <taxon>Eukaryota</taxon>
        <taxon>Fungi</taxon>
        <taxon>Dikarya</taxon>
        <taxon>Ascomycota</taxon>
        <taxon>Pezizomycotina</taxon>
        <taxon>Eurotiomycetes</taxon>
        <taxon>Eurotiomycetidae</taxon>
        <taxon>Eurotiales</taxon>
        <taxon>Aspergillaceae</taxon>
        <taxon>Aspergillus</taxon>
        <taxon>Aspergillus subgen. Fumigati</taxon>
    </lineage>
</organism>
<dbReference type="SUPFAM" id="SSF103473">
    <property type="entry name" value="MFS general substrate transporter"/>
    <property type="match status" value="1"/>
</dbReference>
<dbReference type="EMBL" id="JACBAG010001844">
    <property type="protein sequence ID" value="KAF7180226.1"/>
    <property type="molecule type" value="Genomic_DNA"/>
</dbReference>
<dbReference type="PRINTS" id="PR01036">
    <property type="entry name" value="TCRTETB"/>
</dbReference>
<dbReference type="InterPro" id="IPR020846">
    <property type="entry name" value="MFS_dom"/>
</dbReference>
<evidence type="ECO:0000256" key="1">
    <source>
        <dbReference type="ARBA" id="ARBA00004141"/>
    </source>
</evidence>
<feature type="transmembrane region" description="Helical" evidence="7">
    <location>
        <begin position="138"/>
        <end position="161"/>
    </location>
</feature>
<name>A0A8H6QU57_9EURO</name>
<feature type="region of interest" description="Disordered" evidence="6">
    <location>
        <begin position="562"/>
        <end position="586"/>
    </location>
</feature>
<dbReference type="PROSITE" id="PS50850">
    <property type="entry name" value="MFS"/>
    <property type="match status" value="1"/>
</dbReference>
<evidence type="ECO:0000256" key="3">
    <source>
        <dbReference type="ARBA" id="ARBA00022692"/>
    </source>
</evidence>
<evidence type="ECO:0000313" key="10">
    <source>
        <dbReference type="Proteomes" id="UP000641853"/>
    </source>
</evidence>
<sequence length="607" mass="66295">MPEVMHGMNEIGVLSGNQGDSAAEHATGIKRAQPEGGQHMKVDDEITTIARIAARRQEGETEQNLNRQPETVEVNGVDASTAAATTDISTSTEPPYCILPKGDKISIILLVSFAAIISPISSGIYFPALNNLAQDLNVSISLINITITTYLIFQGIAPSFIANFADIRGRRPAYLICFIIYLAANIGLAVQDSYASLLVLRCLQSSGSSGTIALGSAVVADLSTRAERGKYIGYASMGVTLGPALGPIIGGLLDHYLGWRAIFWFLVIFSGVFGIIIAIFLPETCRAVVGNGSVPAARWNQSGWQVLGRKWGARKQKPEPDSQTVERRRRRANPLASALIATDKEALLILIYSSLLFSGYMAVLSTLTSQLQSRFQFNSIQIGLCYLPVGIGSLTSRWTVGRMLDWNFRREARRQGLPIEKNRQQDIQHFNIEVSRLAVTIPLVYCACLCIIAYGWVMEYKTALAGPVVMLFFTGHLTSGAFSSLNTLIVDLHRQSPATAVAANNLFRCLLAAGAVAVADPLIQRIGIGWTATLIAFLWVLFSPCLWAIFRWGHRWREARSSNENEASPPEELSQRVGEAPAVQEGVADIPLSTRAWRQKRSKGWTI</sequence>
<dbReference type="InterPro" id="IPR011701">
    <property type="entry name" value="MFS"/>
</dbReference>
<feature type="transmembrane region" description="Helical" evidence="7">
    <location>
        <begin position="107"/>
        <end position="126"/>
    </location>
</feature>
<comment type="caution">
    <text evidence="9">The sequence shown here is derived from an EMBL/GenBank/DDBJ whole genome shotgun (WGS) entry which is preliminary data.</text>
</comment>
<feature type="transmembrane region" description="Helical" evidence="7">
    <location>
        <begin position="197"/>
        <end position="219"/>
    </location>
</feature>
<feature type="transmembrane region" description="Helical" evidence="7">
    <location>
        <begin position="437"/>
        <end position="457"/>
    </location>
</feature>
<dbReference type="Gene3D" id="1.20.1720.10">
    <property type="entry name" value="Multidrug resistance protein D"/>
    <property type="match status" value="1"/>
</dbReference>
<dbReference type="PANTHER" id="PTHR23502">
    <property type="entry name" value="MAJOR FACILITATOR SUPERFAMILY"/>
    <property type="match status" value="1"/>
</dbReference>
<dbReference type="Proteomes" id="UP000641853">
    <property type="component" value="Unassembled WGS sequence"/>
</dbReference>
<dbReference type="GO" id="GO:0022857">
    <property type="term" value="F:transmembrane transporter activity"/>
    <property type="evidence" value="ECO:0007669"/>
    <property type="project" value="InterPro"/>
</dbReference>
<comment type="subcellular location">
    <subcellularLocation>
        <location evidence="1">Membrane</location>
        <topology evidence="1">Multi-pass membrane protein</topology>
    </subcellularLocation>
</comment>
<feature type="transmembrane region" description="Helical" evidence="7">
    <location>
        <begin position="380"/>
        <end position="400"/>
    </location>
</feature>
<reference evidence="9" key="1">
    <citation type="submission" date="2020-06" db="EMBL/GenBank/DDBJ databases">
        <title>Draft genome sequences of strains closely related to Aspergillus parafelis and Aspergillus hiratsukae.</title>
        <authorList>
            <person name="Dos Santos R.A.C."/>
            <person name="Rivero-Menendez O."/>
            <person name="Steenwyk J.L."/>
            <person name="Mead M.E."/>
            <person name="Goldman G.H."/>
            <person name="Alastruey-Izquierdo A."/>
            <person name="Rokas A."/>
        </authorList>
    </citation>
    <scope>NUCLEOTIDE SEQUENCE</scope>
    <source>
        <strain evidence="9">CNM-CM7691</strain>
    </source>
</reference>
<dbReference type="Pfam" id="PF07690">
    <property type="entry name" value="MFS_1"/>
    <property type="match status" value="1"/>
</dbReference>
<keyword evidence="10" id="KW-1185">Reference proteome</keyword>
<feature type="region of interest" description="Disordered" evidence="6">
    <location>
        <begin position="310"/>
        <end position="329"/>
    </location>
</feature>
<dbReference type="GO" id="GO:0005886">
    <property type="term" value="C:plasma membrane"/>
    <property type="evidence" value="ECO:0007669"/>
    <property type="project" value="TreeGrafter"/>
</dbReference>
<keyword evidence="5 7" id="KW-0472">Membrane</keyword>
<feature type="region of interest" description="Disordered" evidence="6">
    <location>
        <begin position="56"/>
        <end position="77"/>
    </location>
</feature>
<dbReference type="PANTHER" id="PTHR23502:SF51">
    <property type="entry name" value="QUINIDINE RESISTANCE PROTEIN 1-RELATED"/>
    <property type="match status" value="1"/>
</dbReference>
<keyword evidence="3 7" id="KW-0812">Transmembrane</keyword>
<evidence type="ECO:0000256" key="2">
    <source>
        <dbReference type="ARBA" id="ARBA00022448"/>
    </source>
</evidence>
<evidence type="ECO:0000256" key="5">
    <source>
        <dbReference type="ARBA" id="ARBA00023136"/>
    </source>
</evidence>
<feature type="transmembrane region" description="Helical" evidence="7">
    <location>
        <begin position="529"/>
        <end position="550"/>
    </location>
</feature>
<feature type="transmembrane region" description="Helical" evidence="7">
    <location>
        <begin position="231"/>
        <end position="249"/>
    </location>
</feature>
<keyword evidence="4 7" id="KW-1133">Transmembrane helix</keyword>
<feature type="transmembrane region" description="Helical" evidence="7">
    <location>
        <begin position="261"/>
        <end position="281"/>
    </location>
</feature>
<dbReference type="Gene3D" id="1.20.1250.20">
    <property type="entry name" value="MFS general substrate transporter like domains"/>
    <property type="match status" value="1"/>
</dbReference>
<dbReference type="FunFam" id="1.20.1720.10:FF:000009">
    <property type="entry name" value="MFS multidrug transporter"/>
    <property type="match status" value="1"/>
</dbReference>
<dbReference type="InterPro" id="IPR036259">
    <property type="entry name" value="MFS_trans_sf"/>
</dbReference>
<protein>
    <recommendedName>
        <fullName evidence="8">Major facilitator superfamily (MFS) profile domain-containing protein</fullName>
    </recommendedName>
</protein>
<feature type="domain" description="Major facilitator superfamily (MFS) profile" evidence="8">
    <location>
        <begin position="107"/>
        <end position="551"/>
    </location>
</feature>
<feature type="transmembrane region" description="Helical" evidence="7">
    <location>
        <begin position="506"/>
        <end position="523"/>
    </location>
</feature>
<evidence type="ECO:0000259" key="8">
    <source>
        <dbReference type="PROSITE" id="PS50850"/>
    </source>
</evidence>
<feature type="transmembrane region" description="Helical" evidence="7">
    <location>
        <begin position="463"/>
        <end position="485"/>
    </location>
</feature>
<gene>
    <name evidence="9" type="ORF">CNMCM7691_009393</name>
</gene>